<evidence type="ECO:0000256" key="8">
    <source>
        <dbReference type="ARBA" id="ARBA00048864"/>
    </source>
</evidence>
<dbReference type="InterPro" id="IPR036774">
    <property type="entry name" value="ERV/ALR_sulphydryl_oxid_sf"/>
</dbReference>
<dbReference type="SUPFAM" id="SSF50182">
    <property type="entry name" value="Sm-like ribonucleoproteins"/>
    <property type="match status" value="1"/>
</dbReference>
<keyword evidence="6" id="KW-0496">Mitochondrion</keyword>
<protein>
    <recommendedName>
        <fullName evidence="9">Sulfhydryl oxidase</fullName>
        <ecNumber evidence="9">1.8.3.2</ecNumber>
    </recommendedName>
</protein>
<keyword evidence="4 9" id="KW-0274">FAD</keyword>
<dbReference type="EMBL" id="UYSG01011686">
    <property type="protein sequence ID" value="VDL63333.1"/>
    <property type="molecule type" value="Genomic_DNA"/>
</dbReference>
<reference evidence="12 13" key="2">
    <citation type="submission" date="2018-11" db="EMBL/GenBank/DDBJ databases">
        <authorList>
            <consortium name="Pathogen Informatics"/>
        </authorList>
    </citation>
    <scope>NUCLEOTIDE SEQUENCE [LARGE SCALE GENOMIC DNA]</scope>
</reference>
<evidence type="ECO:0000256" key="3">
    <source>
        <dbReference type="ARBA" id="ARBA00022630"/>
    </source>
</evidence>
<evidence type="ECO:0000256" key="1">
    <source>
        <dbReference type="ARBA" id="ARBA00001974"/>
    </source>
</evidence>
<dbReference type="PANTHER" id="PTHR12645">
    <property type="entry name" value="ALR/ERV"/>
    <property type="match status" value="1"/>
</dbReference>
<dbReference type="FunFam" id="1.20.120.310:FF:000003">
    <property type="entry name" value="Sulfhydryl oxidase"/>
    <property type="match status" value="1"/>
</dbReference>
<dbReference type="EC" id="1.8.3.2" evidence="9"/>
<dbReference type="InterPro" id="IPR010920">
    <property type="entry name" value="LSM_dom_sf"/>
</dbReference>
<dbReference type="GO" id="GO:0016971">
    <property type="term" value="F:flavin-dependent sulfhydryl oxidase activity"/>
    <property type="evidence" value="ECO:0007669"/>
    <property type="project" value="InterPro"/>
</dbReference>
<evidence type="ECO:0000313" key="12">
    <source>
        <dbReference type="EMBL" id="VDL63333.1"/>
    </source>
</evidence>
<dbReference type="AlphaFoldDB" id="A0A0R3SXH3"/>
<keyword evidence="5 9" id="KW-0560">Oxidoreductase</keyword>
<evidence type="ECO:0000256" key="9">
    <source>
        <dbReference type="RuleBase" id="RU371123"/>
    </source>
</evidence>
<dbReference type="GO" id="GO:0050660">
    <property type="term" value="F:flavin adenine dinucleotide binding"/>
    <property type="evidence" value="ECO:0007669"/>
    <property type="project" value="TreeGrafter"/>
</dbReference>
<name>A0A0R3SXH3_HYMDI</name>
<evidence type="ECO:0000313" key="14">
    <source>
        <dbReference type="WBParaSite" id="HDID_0001044501-mRNA-1"/>
    </source>
</evidence>
<dbReference type="SUPFAM" id="SSF69000">
    <property type="entry name" value="FAD-dependent thiol oxidase"/>
    <property type="match status" value="1"/>
</dbReference>
<feature type="region of interest" description="Disordered" evidence="10">
    <location>
        <begin position="242"/>
        <end position="267"/>
    </location>
</feature>
<dbReference type="Gene3D" id="2.30.30.100">
    <property type="match status" value="1"/>
</dbReference>
<evidence type="ECO:0000256" key="7">
    <source>
        <dbReference type="ARBA" id="ARBA00023157"/>
    </source>
</evidence>
<sequence>MSRNASNDRMTREEEEKDMWDPKSKYFCRTCVDLSTYKKLKPSSQKESPYFLDKKGEENVIFNRCPLDKVSLGRATWALLHTMAAYYPSRPSVNEMKSMERFFQDFAEFFPCKYCADDFKRNMEKFPPKVHSREALSGWLCLQHNLVNKKMGKPLFDCSKVLERWRFGWKDGSCLEDNLPRSEKAKGPMERLMQYMREDRDVLVVTRGMREVRAILTGKLGGFDRFWNLVLFDVNEYSPSVVPSLKSNRGPGQKRRKRQRRIRKTEKECAHDKENVGVMERTCGSAVKKAGVMESVDDKFTEEMEVSEAGEESTSSEMISNRRATQEIGLIPQPKDIFYPAMEQSSSSVKTLKEVATQSSSLMGYDLALQPKIMSYPALYIRGANVVYVSLYTRL</sequence>
<comment type="cofactor">
    <cofactor evidence="1 9">
        <name>FAD</name>
        <dbReference type="ChEBI" id="CHEBI:57692"/>
    </cofactor>
</comment>
<organism evidence="14">
    <name type="scientific">Hymenolepis diminuta</name>
    <name type="common">Rat tapeworm</name>
    <dbReference type="NCBI Taxonomy" id="6216"/>
    <lineage>
        <taxon>Eukaryota</taxon>
        <taxon>Metazoa</taxon>
        <taxon>Spiralia</taxon>
        <taxon>Lophotrochozoa</taxon>
        <taxon>Platyhelminthes</taxon>
        <taxon>Cestoda</taxon>
        <taxon>Eucestoda</taxon>
        <taxon>Cyclophyllidea</taxon>
        <taxon>Hymenolepididae</taxon>
        <taxon>Hymenolepis</taxon>
    </lineage>
</organism>
<feature type="region of interest" description="Disordered" evidence="10">
    <location>
        <begin position="1"/>
        <end position="20"/>
    </location>
</feature>
<dbReference type="PANTHER" id="PTHR12645:SF0">
    <property type="entry name" value="FAD-LINKED SULFHYDRYL OXIDASE ALR"/>
    <property type="match status" value="1"/>
</dbReference>
<comment type="catalytic activity">
    <reaction evidence="8 9">
        <text>2 R'C(R)SH + O2 = R'C(R)S-S(R)CR' + H2O2</text>
        <dbReference type="Rhea" id="RHEA:17357"/>
        <dbReference type="ChEBI" id="CHEBI:15379"/>
        <dbReference type="ChEBI" id="CHEBI:16240"/>
        <dbReference type="ChEBI" id="CHEBI:16520"/>
        <dbReference type="ChEBI" id="CHEBI:17412"/>
        <dbReference type="EC" id="1.8.3.2"/>
    </reaction>
</comment>
<dbReference type="Pfam" id="PF04777">
    <property type="entry name" value="Evr1_Alr"/>
    <property type="match status" value="1"/>
</dbReference>
<evidence type="ECO:0000313" key="13">
    <source>
        <dbReference type="Proteomes" id="UP000274504"/>
    </source>
</evidence>
<keyword evidence="3 9" id="KW-0285">Flavoprotein</keyword>
<dbReference type="InterPro" id="IPR039799">
    <property type="entry name" value="ALR/ERV"/>
</dbReference>
<feature type="domain" description="ERV/ALR sulfhydryl oxidase" evidence="11">
    <location>
        <begin position="65"/>
        <end position="165"/>
    </location>
</feature>
<dbReference type="Gene3D" id="1.20.120.310">
    <property type="entry name" value="ERV/ALR sulfhydryl oxidase domain"/>
    <property type="match status" value="1"/>
</dbReference>
<dbReference type="InterPro" id="IPR017905">
    <property type="entry name" value="ERV/ALR_sulphydryl_oxidase"/>
</dbReference>
<feature type="compositionally biased region" description="Basic residues" evidence="10">
    <location>
        <begin position="252"/>
        <end position="264"/>
    </location>
</feature>
<dbReference type="Proteomes" id="UP000274504">
    <property type="component" value="Unassembled WGS sequence"/>
</dbReference>
<dbReference type="STRING" id="6216.A0A0R3SXH3"/>
<feature type="compositionally biased region" description="Basic and acidic residues" evidence="10">
    <location>
        <begin position="9"/>
        <end position="20"/>
    </location>
</feature>
<keyword evidence="7" id="KW-1015">Disulfide bond</keyword>
<proteinExistence type="predicted"/>
<dbReference type="OrthoDB" id="17199at2759"/>
<evidence type="ECO:0000256" key="10">
    <source>
        <dbReference type="SAM" id="MobiDB-lite"/>
    </source>
</evidence>
<comment type="subcellular location">
    <subcellularLocation>
        <location evidence="2">Mitochondrion intermembrane space</location>
    </subcellularLocation>
</comment>
<dbReference type="PROSITE" id="PS51324">
    <property type="entry name" value="ERV_ALR"/>
    <property type="match status" value="1"/>
</dbReference>
<evidence type="ECO:0000256" key="4">
    <source>
        <dbReference type="ARBA" id="ARBA00022827"/>
    </source>
</evidence>
<evidence type="ECO:0000259" key="11">
    <source>
        <dbReference type="PROSITE" id="PS51324"/>
    </source>
</evidence>
<accession>A0A0R3SXH3</accession>
<evidence type="ECO:0000256" key="5">
    <source>
        <dbReference type="ARBA" id="ARBA00023002"/>
    </source>
</evidence>
<gene>
    <name evidence="12" type="ORF">HDID_LOCUS10443</name>
</gene>
<reference evidence="14" key="1">
    <citation type="submission" date="2017-02" db="UniProtKB">
        <authorList>
            <consortium name="WormBaseParasite"/>
        </authorList>
    </citation>
    <scope>IDENTIFICATION</scope>
</reference>
<dbReference type="WBParaSite" id="HDID_0001044501-mRNA-1">
    <property type="protein sequence ID" value="HDID_0001044501-mRNA-1"/>
    <property type="gene ID" value="HDID_0001044501"/>
</dbReference>
<evidence type="ECO:0000256" key="6">
    <source>
        <dbReference type="ARBA" id="ARBA00023128"/>
    </source>
</evidence>
<evidence type="ECO:0000256" key="2">
    <source>
        <dbReference type="ARBA" id="ARBA00004569"/>
    </source>
</evidence>
<dbReference type="GO" id="GO:0005758">
    <property type="term" value="C:mitochondrial intermembrane space"/>
    <property type="evidence" value="ECO:0007669"/>
    <property type="project" value="UniProtKB-SubCell"/>
</dbReference>